<evidence type="ECO:0008006" key="3">
    <source>
        <dbReference type="Google" id="ProtNLM"/>
    </source>
</evidence>
<reference evidence="1 2" key="1">
    <citation type="submission" date="2024-04" db="EMBL/GenBank/DDBJ databases">
        <title>Tritrichomonas musculus Genome.</title>
        <authorList>
            <person name="Alves-Ferreira E."/>
            <person name="Grigg M."/>
            <person name="Lorenzi H."/>
            <person name="Galac M."/>
        </authorList>
    </citation>
    <scope>NUCLEOTIDE SEQUENCE [LARGE SCALE GENOMIC DNA]</scope>
    <source>
        <strain evidence="1 2">EAF2021</strain>
    </source>
</reference>
<name>A0ABR2J344_9EUKA</name>
<gene>
    <name evidence="1" type="ORF">M9Y10_007800</name>
</gene>
<sequence>MMRTIDREDGTDGTSPSLILEVLEQNESIPLEHLILVTDGHINGGNIDNCDKIF</sequence>
<dbReference type="Proteomes" id="UP001470230">
    <property type="component" value="Unassembled WGS sequence"/>
</dbReference>
<comment type="caution">
    <text evidence="1">The sequence shown here is derived from an EMBL/GenBank/DDBJ whole genome shotgun (WGS) entry which is preliminary data.</text>
</comment>
<evidence type="ECO:0000313" key="1">
    <source>
        <dbReference type="EMBL" id="KAK8872042.1"/>
    </source>
</evidence>
<dbReference type="EMBL" id="JAPFFF010000013">
    <property type="protein sequence ID" value="KAK8872042.1"/>
    <property type="molecule type" value="Genomic_DNA"/>
</dbReference>
<organism evidence="1 2">
    <name type="scientific">Tritrichomonas musculus</name>
    <dbReference type="NCBI Taxonomy" id="1915356"/>
    <lineage>
        <taxon>Eukaryota</taxon>
        <taxon>Metamonada</taxon>
        <taxon>Parabasalia</taxon>
        <taxon>Tritrichomonadida</taxon>
        <taxon>Tritrichomonadidae</taxon>
        <taxon>Tritrichomonas</taxon>
    </lineage>
</organism>
<evidence type="ECO:0000313" key="2">
    <source>
        <dbReference type="Proteomes" id="UP001470230"/>
    </source>
</evidence>
<keyword evidence="2" id="KW-1185">Reference proteome</keyword>
<proteinExistence type="predicted"/>
<accession>A0ABR2J344</accession>
<protein>
    <recommendedName>
        <fullName evidence="3">VWFA domain-containing protein</fullName>
    </recommendedName>
</protein>